<sequence>MTTSKNTWLRLNHHWKKGDGSAIENLLNIMIPGLIGGLIATVILALVYKNKEKKDKGVVFSYYKLSYRRKMIRTLWSIPILVILIIGISFLAELDLTQIIILAVFFFALDGIQFLYNYWKWKKLEQ</sequence>
<keyword evidence="1" id="KW-1133">Transmembrane helix</keyword>
<organism evidence="2 3">
    <name type="scientific">Rossellomorea vietnamensis</name>
    <dbReference type="NCBI Taxonomy" id="218284"/>
    <lineage>
        <taxon>Bacteria</taxon>
        <taxon>Bacillati</taxon>
        <taxon>Bacillota</taxon>
        <taxon>Bacilli</taxon>
        <taxon>Bacillales</taxon>
        <taxon>Bacillaceae</taxon>
        <taxon>Rossellomorea</taxon>
    </lineage>
</organism>
<gene>
    <name evidence="2" type="ORF">FZC79_22175</name>
</gene>
<dbReference type="AlphaFoldDB" id="A0A5D4K5E1"/>
<feature type="transmembrane region" description="Helical" evidence="1">
    <location>
        <begin position="74"/>
        <end position="92"/>
    </location>
</feature>
<reference evidence="2 3" key="1">
    <citation type="submission" date="2019-08" db="EMBL/GenBank/DDBJ databases">
        <title>Bacillus genomes from the desert of Cuatro Cienegas, Coahuila.</title>
        <authorList>
            <person name="Olmedo-Alvarez G."/>
        </authorList>
    </citation>
    <scope>NUCLEOTIDE SEQUENCE [LARGE SCALE GENOMIC DNA]</scope>
    <source>
        <strain evidence="2 3">CH40_1T</strain>
    </source>
</reference>
<dbReference type="Proteomes" id="UP000323317">
    <property type="component" value="Unassembled WGS sequence"/>
</dbReference>
<dbReference type="RefSeq" id="WP_148948834.1">
    <property type="nucleotide sequence ID" value="NZ_VTEH01000030.1"/>
</dbReference>
<keyword evidence="1" id="KW-0472">Membrane</keyword>
<feature type="transmembrane region" description="Helical" evidence="1">
    <location>
        <begin position="26"/>
        <end position="48"/>
    </location>
</feature>
<accession>A0A5D4K5E1</accession>
<dbReference type="EMBL" id="VTEH01000030">
    <property type="protein sequence ID" value="TYR72587.1"/>
    <property type="molecule type" value="Genomic_DNA"/>
</dbReference>
<evidence type="ECO:0000313" key="3">
    <source>
        <dbReference type="Proteomes" id="UP000323317"/>
    </source>
</evidence>
<name>A0A5D4K5E1_9BACI</name>
<comment type="caution">
    <text evidence="2">The sequence shown here is derived from an EMBL/GenBank/DDBJ whole genome shotgun (WGS) entry which is preliminary data.</text>
</comment>
<keyword evidence="1" id="KW-0812">Transmembrane</keyword>
<evidence type="ECO:0000256" key="1">
    <source>
        <dbReference type="SAM" id="Phobius"/>
    </source>
</evidence>
<proteinExistence type="predicted"/>
<evidence type="ECO:0000313" key="2">
    <source>
        <dbReference type="EMBL" id="TYR72587.1"/>
    </source>
</evidence>
<protein>
    <submittedName>
        <fullName evidence="2">Uncharacterized protein</fullName>
    </submittedName>
</protein>
<feature type="transmembrane region" description="Helical" evidence="1">
    <location>
        <begin position="98"/>
        <end position="119"/>
    </location>
</feature>